<dbReference type="Proteomes" id="UP001239795">
    <property type="component" value="Unassembled WGS sequence"/>
</dbReference>
<dbReference type="AlphaFoldDB" id="A0AAI9U6M9"/>
<accession>A0AAI9U6M9</accession>
<protein>
    <submittedName>
        <fullName evidence="1">Uncharacterized protein</fullName>
    </submittedName>
</protein>
<gene>
    <name evidence="1" type="ORF">CMEL01_05955</name>
</gene>
<keyword evidence="2" id="KW-1185">Reference proteome</keyword>
<comment type="caution">
    <text evidence="1">The sequence shown here is derived from an EMBL/GenBank/DDBJ whole genome shotgun (WGS) entry which is preliminary data.</text>
</comment>
<name>A0AAI9U6M9_9PEZI</name>
<evidence type="ECO:0000313" key="2">
    <source>
        <dbReference type="Proteomes" id="UP001239795"/>
    </source>
</evidence>
<feature type="non-terminal residue" evidence="1">
    <location>
        <position position="1"/>
    </location>
</feature>
<reference evidence="1 2" key="1">
    <citation type="submission" date="2016-10" db="EMBL/GenBank/DDBJ databases">
        <title>The genome sequence of Colletotrichum fioriniae PJ7.</title>
        <authorList>
            <person name="Baroncelli R."/>
        </authorList>
    </citation>
    <scope>NUCLEOTIDE SEQUENCE [LARGE SCALE GENOMIC DNA]</scope>
    <source>
        <strain evidence="1">Col 31</strain>
    </source>
</reference>
<proteinExistence type="predicted"/>
<dbReference type="EMBL" id="MLGG01000046">
    <property type="protein sequence ID" value="KAK1451381.1"/>
    <property type="molecule type" value="Genomic_DNA"/>
</dbReference>
<sequence>KSCSLSGYCVHCLDDCSADRIAESWLTSRTLLGVWAAWLAGQRSAFTSVDIESPPGRKETPQGPVVAICDPRPLPLLNQFPTSSRLGRGVSPATCVGLLSRRSDDRLNELLGCRYWPTRSAYSPSFGIAFRRTSPKALGFKPMASVMPFQRQQSSGMTVLVYPAICQMTQKSLSSDTGRPGTAQLGFGSSPVRLGRFGEGQNGDCTATRLKGPGVLWQAFAIFNIQRVWYGGASSGTRRLDPLAVDVSGKPFDCL</sequence>
<evidence type="ECO:0000313" key="1">
    <source>
        <dbReference type="EMBL" id="KAK1451381.1"/>
    </source>
</evidence>
<organism evidence="1 2">
    <name type="scientific">Colletotrichum melonis</name>
    <dbReference type="NCBI Taxonomy" id="1209925"/>
    <lineage>
        <taxon>Eukaryota</taxon>
        <taxon>Fungi</taxon>
        <taxon>Dikarya</taxon>
        <taxon>Ascomycota</taxon>
        <taxon>Pezizomycotina</taxon>
        <taxon>Sordariomycetes</taxon>
        <taxon>Hypocreomycetidae</taxon>
        <taxon>Glomerellales</taxon>
        <taxon>Glomerellaceae</taxon>
        <taxon>Colletotrichum</taxon>
        <taxon>Colletotrichum acutatum species complex</taxon>
    </lineage>
</organism>